<dbReference type="RefSeq" id="WP_328955675.1">
    <property type="nucleotide sequence ID" value="NZ_CP108110.1"/>
</dbReference>
<evidence type="ECO:0000313" key="2">
    <source>
        <dbReference type="EMBL" id="WUQ84852.1"/>
    </source>
</evidence>
<name>A0ABZ1U0Y6_9ACTN</name>
<evidence type="ECO:0000313" key="3">
    <source>
        <dbReference type="Proteomes" id="UP001432222"/>
    </source>
</evidence>
<protein>
    <recommendedName>
        <fullName evidence="4">Secreted protein</fullName>
    </recommendedName>
</protein>
<dbReference type="EMBL" id="CP108110">
    <property type="protein sequence ID" value="WUQ84852.1"/>
    <property type="molecule type" value="Genomic_DNA"/>
</dbReference>
<gene>
    <name evidence="2" type="ORF">OHA16_18895</name>
</gene>
<accession>A0ABZ1U0Y6</accession>
<dbReference type="Proteomes" id="UP001432222">
    <property type="component" value="Chromosome"/>
</dbReference>
<organism evidence="2 3">
    <name type="scientific">Kitasatospora purpeofusca</name>
    <dbReference type="NCBI Taxonomy" id="67352"/>
    <lineage>
        <taxon>Bacteria</taxon>
        <taxon>Bacillati</taxon>
        <taxon>Actinomycetota</taxon>
        <taxon>Actinomycetes</taxon>
        <taxon>Kitasatosporales</taxon>
        <taxon>Streptomycetaceae</taxon>
        <taxon>Kitasatospora</taxon>
    </lineage>
</organism>
<sequence>MKISMLIRPAPTLRTPSRLRRGLAGVGMGVAALVLAGCGGGQDGGPKVASLGNGSQAGSSASPSPGAANPEDAQLQFARCMRDKGVDVPDPQAGGSVGLGGPGQDPAKVQAAMQECQHFLSAGGSSMNDPKRKDMLTKVARCMREHGVNMQDPDGSGSLHVEGNVDPQKMDAANKACVSVMSKPAGSAPGSGAG</sequence>
<feature type="region of interest" description="Disordered" evidence="1">
    <location>
        <begin position="47"/>
        <end position="71"/>
    </location>
</feature>
<feature type="compositionally biased region" description="Low complexity" evidence="1">
    <location>
        <begin position="49"/>
        <end position="70"/>
    </location>
</feature>
<keyword evidence="3" id="KW-1185">Reference proteome</keyword>
<evidence type="ECO:0000256" key="1">
    <source>
        <dbReference type="SAM" id="MobiDB-lite"/>
    </source>
</evidence>
<proteinExistence type="predicted"/>
<evidence type="ECO:0008006" key="4">
    <source>
        <dbReference type="Google" id="ProtNLM"/>
    </source>
</evidence>
<reference evidence="2" key="1">
    <citation type="submission" date="2022-10" db="EMBL/GenBank/DDBJ databases">
        <title>The complete genomes of actinobacterial strains from the NBC collection.</title>
        <authorList>
            <person name="Joergensen T.S."/>
            <person name="Alvarez Arevalo M."/>
            <person name="Sterndorff E.B."/>
            <person name="Faurdal D."/>
            <person name="Vuksanovic O."/>
            <person name="Mourched A.-S."/>
            <person name="Charusanti P."/>
            <person name="Shaw S."/>
            <person name="Blin K."/>
            <person name="Weber T."/>
        </authorList>
    </citation>
    <scope>NUCLEOTIDE SEQUENCE</scope>
    <source>
        <strain evidence="2">NBC_00222</strain>
    </source>
</reference>